<dbReference type="AlphaFoldDB" id="A0A0F9TMU5"/>
<organism evidence="1">
    <name type="scientific">marine sediment metagenome</name>
    <dbReference type="NCBI Taxonomy" id="412755"/>
    <lineage>
        <taxon>unclassified sequences</taxon>
        <taxon>metagenomes</taxon>
        <taxon>ecological metagenomes</taxon>
    </lineage>
</organism>
<comment type="caution">
    <text evidence="1">The sequence shown here is derived from an EMBL/GenBank/DDBJ whole genome shotgun (WGS) entry which is preliminary data.</text>
</comment>
<proteinExistence type="predicted"/>
<name>A0A0F9TMU5_9ZZZZ</name>
<gene>
    <name evidence="1" type="ORF">LCGC14_0372830</name>
</gene>
<accession>A0A0F9TMU5</accession>
<sequence length="151" mass="16293">MPVLLEGAVRFPTSYEPWYVYQATLVAAPTAYQFLDVLFPDAAGNFDRLETNDAVVDTGYVFALEKFTTGDLTVQVAVPGSAVPIIIGASVRPTQLVKFAFAATVQSFVAALAADIPLGRVFGRLRNHHEDHETLRVTVANDIGILLTGVI</sequence>
<reference evidence="1" key="1">
    <citation type="journal article" date="2015" name="Nature">
        <title>Complex archaea that bridge the gap between prokaryotes and eukaryotes.</title>
        <authorList>
            <person name="Spang A."/>
            <person name="Saw J.H."/>
            <person name="Jorgensen S.L."/>
            <person name="Zaremba-Niedzwiedzka K."/>
            <person name="Martijn J."/>
            <person name="Lind A.E."/>
            <person name="van Eijk R."/>
            <person name="Schleper C."/>
            <person name="Guy L."/>
            <person name="Ettema T.J."/>
        </authorList>
    </citation>
    <scope>NUCLEOTIDE SEQUENCE</scope>
</reference>
<protein>
    <submittedName>
        <fullName evidence="1">Uncharacterized protein</fullName>
    </submittedName>
</protein>
<dbReference type="EMBL" id="LAZR01000298">
    <property type="protein sequence ID" value="KKN76257.1"/>
    <property type="molecule type" value="Genomic_DNA"/>
</dbReference>
<evidence type="ECO:0000313" key="1">
    <source>
        <dbReference type="EMBL" id="KKN76257.1"/>
    </source>
</evidence>